<reference evidence="4 5" key="1">
    <citation type="submission" date="2020-06" db="EMBL/GenBank/DDBJ databases">
        <title>Halomonas sp. QX-1 draft genome sequence.</title>
        <authorList>
            <person name="Qiu X."/>
        </authorList>
    </citation>
    <scope>NUCLEOTIDE SEQUENCE [LARGE SCALE GENOMIC DNA]</scope>
    <source>
        <strain evidence="4 5">QX-1</strain>
    </source>
</reference>
<gene>
    <name evidence="4" type="ORF">HUO07_20870</name>
</gene>
<comment type="similarity">
    <text evidence="1">Belongs to the thioesterase PaaI family.</text>
</comment>
<dbReference type="InterPro" id="IPR029069">
    <property type="entry name" value="HotDog_dom_sf"/>
</dbReference>
<dbReference type="PANTHER" id="PTHR21660">
    <property type="entry name" value="THIOESTERASE SUPERFAMILY MEMBER-RELATED"/>
    <property type="match status" value="1"/>
</dbReference>
<evidence type="ECO:0000256" key="1">
    <source>
        <dbReference type="ARBA" id="ARBA00008324"/>
    </source>
</evidence>
<dbReference type="EMBL" id="JABWCV010000047">
    <property type="protein sequence ID" value="NVF16575.1"/>
    <property type="molecule type" value="Genomic_DNA"/>
</dbReference>
<accession>A0A7Y6VB28</accession>
<dbReference type="InterPro" id="IPR003736">
    <property type="entry name" value="PAAI_dom"/>
</dbReference>
<dbReference type="CDD" id="cd03443">
    <property type="entry name" value="PaaI_thioesterase"/>
    <property type="match status" value="1"/>
</dbReference>
<organism evidence="4 5">
    <name type="scientific">Vreelandella maris</name>
    <dbReference type="NCBI Taxonomy" id="2729617"/>
    <lineage>
        <taxon>Bacteria</taxon>
        <taxon>Pseudomonadati</taxon>
        <taxon>Pseudomonadota</taxon>
        <taxon>Gammaproteobacteria</taxon>
        <taxon>Oceanospirillales</taxon>
        <taxon>Halomonadaceae</taxon>
        <taxon>Vreelandella</taxon>
    </lineage>
</organism>
<comment type="caution">
    <text evidence="4">The sequence shown here is derived from an EMBL/GenBank/DDBJ whole genome shotgun (WGS) entry which is preliminary data.</text>
</comment>
<dbReference type="SUPFAM" id="SSF54637">
    <property type="entry name" value="Thioesterase/thiol ester dehydrase-isomerase"/>
    <property type="match status" value="1"/>
</dbReference>
<dbReference type="Pfam" id="PF03061">
    <property type="entry name" value="4HBT"/>
    <property type="match status" value="1"/>
</dbReference>
<dbReference type="PANTHER" id="PTHR21660:SF1">
    <property type="entry name" value="ACYL-COENZYME A THIOESTERASE 13"/>
    <property type="match status" value="1"/>
</dbReference>
<feature type="domain" description="Thioesterase" evidence="3">
    <location>
        <begin position="42"/>
        <end position="115"/>
    </location>
</feature>
<keyword evidence="5" id="KW-1185">Reference proteome</keyword>
<dbReference type="InterPro" id="IPR039298">
    <property type="entry name" value="ACOT13"/>
</dbReference>
<dbReference type="InterPro" id="IPR006683">
    <property type="entry name" value="Thioestr_dom"/>
</dbReference>
<dbReference type="Gene3D" id="3.10.129.10">
    <property type="entry name" value="Hotdog Thioesterase"/>
    <property type="match status" value="1"/>
</dbReference>
<evidence type="ECO:0000259" key="3">
    <source>
        <dbReference type="Pfam" id="PF03061"/>
    </source>
</evidence>
<dbReference type="AlphaFoldDB" id="A0A7Y6VB28"/>
<name>A0A7Y6VB28_9GAMM</name>
<evidence type="ECO:0000313" key="5">
    <source>
        <dbReference type="Proteomes" id="UP000589984"/>
    </source>
</evidence>
<evidence type="ECO:0000313" key="4">
    <source>
        <dbReference type="EMBL" id="NVF16575.1"/>
    </source>
</evidence>
<protein>
    <submittedName>
        <fullName evidence="4">PaaI family thioesterase</fullName>
    </submittedName>
</protein>
<proteinExistence type="inferred from homology"/>
<keyword evidence="2" id="KW-0378">Hydrolase</keyword>
<dbReference type="RefSeq" id="WP_176305065.1">
    <property type="nucleotide sequence ID" value="NZ_JABWCV010000047.1"/>
</dbReference>
<evidence type="ECO:0000256" key="2">
    <source>
        <dbReference type="ARBA" id="ARBA00022801"/>
    </source>
</evidence>
<dbReference type="NCBIfam" id="TIGR00369">
    <property type="entry name" value="unchar_dom_1"/>
    <property type="match status" value="1"/>
</dbReference>
<dbReference type="GO" id="GO:0047617">
    <property type="term" value="F:fatty acyl-CoA hydrolase activity"/>
    <property type="evidence" value="ECO:0007669"/>
    <property type="project" value="InterPro"/>
</dbReference>
<sequence>MDLNVLHNPFIDMLGAQLVEWYPEHCTWELEIAARHTNTQDSLHGGVIATLLDVACGYTGFCPENGKLEHRAATLSLSIQYLAKAREGVLLAKGRLLGGGRRVFFAEAQLFANDQLIATASGSFRRHQVSGSEAQLPIA</sequence>
<dbReference type="Proteomes" id="UP000589984">
    <property type="component" value="Unassembled WGS sequence"/>
</dbReference>